<keyword evidence="1" id="KW-1133">Transmembrane helix</keyword>
<keyword evidence="1" id="KW-0812">Transmembrane</keyword>
<keyword evidence="3" id="KW-1185">Reference proteome</keyword>
<name>A0A8A3S6W1_9EURY</name>
<feature type="transmembrane region" description="Helical" evidence="1">
    <location>
        <begin position="115"/>
        <end position="133"/>
    </location>
</feature>
<dbReference type="AlphaFoldDB" id="A0A8A3S6W1"/>
<sequence>MVTREEIYNESKREIADSLPKILVEIVIAFLIWLFSVYIFIPLAGTLSDPTFLGLIGLQSLISGIVIVALIIIFIAILKEVIDVTNAIAGYATLAFTKGEVSSDKLSRYQSGFRLIGYVLLAIIAYLFFLPLIAGILGVLAGVILVLLVIWAIIVLFQAGRIFSAEIEEKAADFSKRVEKLKEEGEPEEKKA</sequence>
<organism evidence="2 3">
    <name type="scientific">Methanofollis aquaemaris</name>
    <dbReference type="NCBI Taxonomy" id="126734"/>
    <lineage>
        <taxon>Archaea</taxon>
        <taxon>Methanobacteriati</taxon>
        <taxon>Methanobacteriota</taxon>
        <taxon>Stenosarchaea group</taxon>
        <taxon>Methanomicrobia</taxon>
        <taxon>Methanomicrobiales</taxon>
        <taxon>Methanomicrobiaceae</taxon>
        <taxon>Methanofollis</taxon>
    </lineage>
</organism>
<reference evidence="2" key="1">
    <citation type="journal article" date="2001" name="Int. J. Syst. Evol. Microbiol.">
        <title>Methanofollis aquaemaris sp. nov., a methanogen isolated from an aquaculture fish pond.</title>
        <authorList>
            <person name="Lai M.C."/>
            <person name="Chen S.C."/>
        </authorList>
    </citation>
    <scope>NUCLEOTIDE SEQUENCE</scope>
    <source>
        <strain evidence="2">N2F9704</strain>
    </source>
</reference>
<feature type="transmembrane region" description="Helical" evidence="1">
    <location>
        <begin position="53"/>
        <end position="78"/>
    </location>
</feature>
<feature type="transmembrane region" description="Helical" evidence="1">
    <location>
        <begin position="22"/>
        <end position="41"/>
    </location>
</feature>
<keyword evidence="1" id="KW-0472">Membrane</keyword>
<evidence type="ECO:0000313" key="3">
    <source>
        <dbReference type="Proteomes" id="UP001042704"/>
    </source>
</evidence>
<evidence type="ECO:0000256" key="1">
    <source>
        <dbReference type="SAM" id="Phobius"/>
    </source>
</evidence>
<gene>
    <name evidence="2" type="ORF">RJ40_07700</name>
</gene>
<dbReference type="Proteomes" id="UP001042704">
    <property type="component" value="Chromosome"/>
</dbReference>
<feature type="transmembrane region" description="Helical" evidence="1">
    <location>
        <begin position="139"/>
        <end position="157"/>
    </location>
</feature>
<dbReference type="RefSeq" id="WP_265580283.1">
    <property type="nucleotide sequence ID" value="NZ_CP036172.1"/>
</dbReference>
<dbReference type="GeneID" id="76424237"/>
<evidence type="ECO:0000313" key="2">
    <source>
        <dbReference type="EMBL" id="QSZ67394.1"/>
    </source>
</evidence>
<protein>
    <submittedName>
        <fullName evidence="2">Uncharacterized protein</fullName>
    </submittedName>
</protein>
<dbReference type="EMBL" id="CP036172">
    <property type="protein sequence ID" value="QSZ67394.1"/>
    <property type="molecule type" value="Genomic_DNA"/>
</dbReference>
<proteinExistence type="predicted"/>
<reference evidence="2" key="2">
    <citation type="submission" date="2019-02" db="EMBL/GenBank/DDBJ databases">
        <authorList>
            <person name="Chen S.-C."/>
            <person name="Chien H.-H."/>
            <person name="Lai M.-C."/>
        </authorList>
    </citation>
    <scope>NUCLEOTIDE SEQUENCE</scope>
    <source>
        <strain evidence="2">N2F9704</strain>
    </source>
</reference>
<dbReference type="KEGG" id="maqe:RJ40_07700"/>
<accession>A0A8A3S6W1</accession>